<gene>
    <name evidence="3" type="ORF">LTR62_007247</name>
</gene>
<reference evidence="3" key="1">
    <citation type="submission" date="2023-08" db="EMBL/GenBank/DDBJ databases">
        <title>Black Yeasts Isolated from many extreme environments.</title>
        <authorList>
            <person name="Coleine C."/>
            <person name="Stajich J.E."/>
            <person name="Selbmann L."/>
        </authorList>
    </citation>
    <scope>NUCLEOTIDE SEQUENCE</scope>
    <source>
        <strain evidence="3">CCFEE 5401</strain>
    </source>
</reference>
<sequence>MADPEHYEDDFTDESVLELADDSDRDSVYADSPSDGYFEPRNHPQETFVEQSSMQAQSDSKTWEAVDSDTSAARSLRASPLRSPVEGGEATPLFDAGPAPPDYAAATAGSAPAGGSRREESGGGRTEPSGRQSTGTHRAGTRASPRSYGSIESVRSHSGVPAPEDGPQWPPRGSPFHSQFPWEPQGSLSSGNFPLTTQQWPQSMGNTPERAQHGYQYDEARHEYQQQKRRRWHSRCCKPTSISSLLLGIALICLLVLVARFARDGRRSPAPIDGGNKDGHDTTGDSPLPNPNMPEQPGPAHPPTSACPVRFTTKAKSYDFANPANFTLVEEMESVPYMTGGISGNIWISAAPADQAAAIRVWASYAVSEESWNVEDIGYDYSPDTLKLRFPRGYKTKGFWHRKPCMNVAIHIYLKQHLALDTLALVTKNLNIVAGEPAPSSSAIPEYNATQETWSIDRAAFTTSPGSVSASTWSSRETVIATRSGSITGSYALADLLSLSTTSGRINVGISSVLAAEHAGKERPAVLRAKSSSGGIHVGFPAVEGGSKVPWRDYRVEIQTRSGAISGKYFFTSAVEIVSGSGSISAVLQPFLSPREEGGDTRSAMLVSRASSGSTDLTLLPYHLASSTTTGGGDRIPATSNLTSSHTTRSGSLGLTYPASWEGMIEGSTRSGSVGITGEGVEFLSRSREKVVARKGLGGSSRIGFESASGSVGIRFG</sequence>
<feature type="region of interest" description="Disordered" evidence="1">
    <location>
        <begin position="628"/>
        <end position="649"/>
    </location>
</feature>
<feature type="compositionally biased region" description="Polar residues" evidence="1">
    <location>
        <begin position="638"/>
        <end position="649"/>
    </location>
</feature>
<evidence type="ECO:0000256" key="2">
    <source>
        <dbReference type="SAM" id="Phobius"/>
    </source>
</evidence>
<feature type="compositionally biased region" description="Polar residues" evidence="1">
    <location>
        <begin position="48"/>
        <end position="60"/>
    </location>
</feature>
<feature type="region of interest" description="Disordered" evidence="1">
    <location>
        <begin position="267"/>
        <end position="307"/>
    </location>
</feature>
<keyword evidence="2" id="KW-0812">Transmembrane</keyword>
<evidence type="ECO:0000256" key="1">
    <source>
        <dbReference type="SAM" id="MobiDB-lite"/>
    </source>
</evidence>
<feature type="compositionally biased region" description="Pro residues" evidence="1">
    <location>
        <begin position="288"/>
        <end position="302"/>
    </location>
</feature>
<keyword evidence="2" id="KW-0472">Membrane</keyword>
<accession>A0AAN7YDN7</accession>
<dbReference type="EMBL" id="JAVRRL010000069">
    <property type="protein sequence ID" value="KAK5109162.1"/>
    <property type="molecule type" value="Genomic_DNA"/>
</dbReference>
<feature type="compositionally biased region" description="Polar residues" evidence="1">
    <location>
        <begin position="186"/>
        <end position="206"/>
    </location>
</feature>
<keyword evidence="2" id="KW-1133">Transmembrane helix</keyword>
<dbReference type="Proteomes" id="UP001310890">
    <property type="component" value="Unassembled WGS sequence"/>
</dbReference>
<proteinExistence type="predicted"/>
<dbReference type="AlphaFoldDB" id="A0AAN7YDN7"/>
<feature type="transmembrane region" description="Helical" evidence="2">
    <location>
        <begin position="242"/>
        <end position="262"/>
    </location>
</feature>
<evidence type="ECO:0000313" key="4">
    <source>
        <dbReference type="Proteomes" id="UP001310890"/>
    </source>
</evidence>
<name>A0AAN7YDN7_9PEZI</name>
<feature type="region of interest" description="Disordered" evidence="1">
    <location>
        <begin position="1"/>
        <end position="212"/>
    </location>
</feature>
<evidence type="ECO:0000313" key="3">
    <source>
        <dbReference type="EMBL" id="KAK5109162.1"/>
    </source>
</evidence>
<feature type="compositionally biased region" description="Low complexity" evidence="1">
    <location>
        <begin position="102"/>
        <end position="115"/>
    </location>
</feature>
<comment type="caution">
    <text evidence="3">The sequence shown here is derived from an EMBL/GenBank/DDBJ whole genome shotgun (WGS) entry which is preliminary data.</text>
</comment>
<protein>
    <submittedName>
        <fullName evidence="3">Uncharacterized protein</fullName>
    </submittedName>
</protein>
<feature type="compositionally biased region" description="Acidic residues" evidence="1">
    <location>
        <begin position="1"/>
        <end position="24"/>
    </location>
</feature>
<organism evidence="3 4">
    <name type="scientific">Meristemomyces frigidus</name>
    <dbReference type="NCBI Taxonomy" id="1508187"/>
    <lineage>
        <taxon>Eukaryota</taxon>
        <taxon>Fungi</taxon>
        <taxon>Dikarya</taxon>
        <taxon>Ascomycota</taxon>
        <taxon>Pezizomycotina</taxon>
        <taxon>Dothideomycetes</taxon>
        <taxon>Dothideomycetidae</taxon>
        <taxon>Mycosphaerellales</taxon>
        <taxon>Teratosphaeriaceae</taxon>
        <taxon>Meristemomyces</taxon>
    </lineage>
</organism>